<dbReference type="GO" id="GO:0090575">
    <property type="term" value="C:RNA polymerase II transcription regulator complex"/>
    <property type="evidence" value="ECO:0007669"/>
    <property type="project" value="TreeGrafter"/>
</dbReference>
<evidence type="ECO:0000313" key="4">
    <source>
        <dbReference type="EMBL" id="SPJ74092.1"/>
    </source>
</evidence>
<accession>A0AAE8M4L6</accession>
<organism evidence="4 5">
    <name type="scientific">Fusarium torulosum</name>
    <dbReference type="NCBI Taxonomy" id="33205"/>
    <lineage>
        <taxon>Eukaryota</taxon>
        <taxon>Fungi</taxon>
        <taxon>Dikarya</taxon>
        <taxon>Ascomycota</taxon>
        <taxon>Pezizomycotina</taxon>
        <taxon>Sordariomycetes</taxon>
        <taxon>Hypocreomycetidae</taxon>
        <taxon>Hypocreales</taxon>
        <taxon>Nectriaceae</taxon>
        <taxon>Fusarium</taxon>
    </lineage>
</organism>
<evidence type="ECO:0008006" key="6">
    <source>
        <dbReference type="Google" id="ProtNLM"/>
    </source>
</evidence>
<protein>
    <recommendedName>
        <fullName evidence="6">BZIP domain-containing protein</fullName>
    </recommendedName>
</protein>
<dbReference type="Gene3D" id="1.10.238.100">
    <property type="entry name" value="YAP1 redox domain. Chain B"/>
    <property type="match status" value="1"/>
</dbReference>
<dbReference type="AlphaFoldDB" id="A0AAE8M4L6"/>
<keyword evidence="2" id="KW-0539">Nucleus</keyword>
<comment type="caution">
    <text evidence="4">The sequence shown here is derived from an EMBL/GenBank/DDBJ whole genome shotgun (WGS) entry which is preliminary data.</text>
</comment>
<dbReference type="InterPro" id="IPR046347">
    <property type="entry name" value="bZIP_sf"/>
</dbReference>
<proteinExistence type="predicted"/>
<name>A0AAE8M4L6_9HYPO</name>
<dbReference type="GO" id="GO:0001228">
    <property type="term" value="F:DNA-binding transcription activator activity, RNA polymerase II-specific"/>
    <property type="evidence" value="ECO:0007669"/>
    <property type="project" value="TreeGrafter"/>
</dbReference>
<dbReference type="PANTHER" id="PTHR40621">
    <property type="entry name" value="TRANSCRIPTION FACTOR KAPC-RELATED"/>
    <property type="match status" value="1"/>
</dbReference>
<dbReference type="InterPro" id="IPR050936">
    <property type="entry name" value="AP-1-like"/>
</dbReference>
<evidence type="ECO:0000313" key="5">
    <source>
        <dbReference type="Proteomes" id="UP001187734"/>
    </source>
</evidence>
<keyword evidence="3" id="KW-0175">Coiled coil</keyword>
<evidence type="ECO:0000256" key="3">
    <source>
        <dbReference type="SAM" id="Coils"/>
    </source>
</evidence>
<dbReference type="Proteomes" id="UP001187734">
    <property type="component" value="Unassembled WGS sequence"/>
</dbReference>
<reference evidence="4" key="1">
    <citation type="submission" date="2018-03" db="EMBL/GenBank/DDBJ databases">
        <authorList>
            <person name="Guldener U."/>
        </authorList>
    </citation>
    <scope>NUCLEOTIDE SEQUENCE</scope>
</reference>
<evidence type="ECO:0000256" key="2">
    <source>
        <dbReference type="ARBA" id="ARBA00023242"/>
    </source>
</evidence>
<sequence length="318" mass="34827">MSNTIFRIFNPGEPKENPVEKRRAQLRRAQQSYRNRKDRYARTLEDELAKSRSSEAKLMRECEQLRSNLQIALDQLAQHGIGFPAEIRSKDPTYTANEWPILSSTTASSSGLSPNYGTGGSSNQAVDIVPSPQLISPTSFGDFYNSPRSSQGPILFTQGVISNSRVCEVDQIVAGMEFVLKIEEPCLGHFHGDPKKPDEPANHALTASAHLVAACDYLSPTSNSPPPVSPTFGNIPKAMLDRLLALAPDLSDEGDLTPIQAWNSIRCRPNFGGFDIRSLGTLATKLKKAVKCHGFGAVVKQSVFESLVRETLVVGRNF</sequence>
<dbReference type="Gene3D" id="1.20.5.170">
    <property type="match status" value="1"/>
</dbReference>
<dbReference type="EMBL" id="ONZP01000115">
    <property type="protein sequence ID" value="SPJ74092.1"/>
    <property type="molecule type" value="Genomic_DNA"/>
</dbReference>
<dbReference type="SUPFAM" id="SSF57959">
    <property type="entry name" value="Leucine zipper domain"/>
    <property type="match status" value="1"/>
</dbReference>
<dbReference type="CDD" id="cd14688">
    <property type="entry name" value="bZIP_YAP"/>
    <property type="match status" value="1"/>
</dbReference>
<comment type="subcellular location">
    <subcellularLocation>
        <location evidence="1">Nucleus</location>
    </subcellularLocation>
</comment>
<evidence type="ECO:0000256" key="1">
    <source>
        <dbReference type="ARBA" id="ARBA00004123"/>
    </source>
</evidence>
<dbReference type="GO" id="GO:0000976">
    <property type="term" value="F:transcription cis-regulatory region binding"/>
    <property type="evidence" value="ECO:0007669"/>
    <property type="project" value="InterPro"/>
</dbReference>
<feature type="coiled-coil region" evidence="3">
    <location>
        <begin position="41"/>
        <end position="79"/>
    </location>
</feature>
<dbReference type="PANTHER" id="PTHR40621:SF6">
    <property type="entry name" value="AP-1-LIKE TRANSCRIPTION FACTOR YAP1-RELATED"/>
    <property type="match status" value="1"/>
</dbReference>
<gene>
    <name evidence="4" type="ORF">FTOL_03822</name>
</gene>
<keyword evidence="5" id="KW-1185">Reference proteome</keyword>